<dbReference type="GO" id="GO:1904262">
    <property type="term" value="P:negative regulation of TORC1 signaling"/>
    <property type="evidence" value="ECO:0007669"/>
    <property type="project" value="TreeGrafter"/>
</dbReference>
<dbReference type="GO" id="GO:0010508">
    <property type="term" value="P:positive regulation of autophagy"/>
    <property type="evidence" value="ECO:0007669"/>
    <property type="project" value="TreeGrafter"/>
</dbReference>
<keyword evidence="5" id="KW-0469">Meiosis</keyword>
<sequence>MALSTCHAGQGLVAVLLITRSRPGPRLVFHYPESPNLSHAERAVAGEDDDSDSDSDDEKNPGPSGSGDSPVDIRHVDDEACSEQVLGHSVESLEKLLSPGRWCDGKRFEVCVDGLTFLGHPVYAPEDGNWSPELRKQQEAAKASKHRYGDYHMYLDPGSLAPTPPESLPRAGGFTHVPDSFDSQIGRAFGTSMDSTSTSSGREAEQMSMFHVVFALRSYKSGSQNGAKAVYRDVAKKLSKALHYCQKQSNYVGVESRKLLALRAKAKQQNLSRTTLWTQMVETSELTWALKQIHDRISQGEVAGIRLNGMEMSLFINPSPRYPQQKLEPLSALLLLEPKEALLSELTHPDAAPLAHFVREHTPTKNLQKHSNNLGIPINDILYLAQHLLKWRKARIITPLHQRNTYVVSPDAPLDKLPTLIETYSKTFPTLPSLPNMIKALSGKPIKYGLLVPSRDHRMTYMDILGFLVRHGLVVQLMTYGWLRVPRYFATESNDPAKRPLPVRSLLSPRLRPAADEDAVSVSSERTAIALSSVGRSTSSKRLSDGTQNPQQQSEEVAKKDVVTIADPVNPSEEEAKIIAAITASLANEEMRDNFPLLLPHLDGEHPFEQIAARQGMKTARVEEWLNELDSKGLLMTVRCI</sequence>
<comment type="function">
    <text evidence="3 5">Mediates inactivation of the TORC1 complex in response to amino acid starvation. Required for meiotic nuclear division.</text>
</comment>
<dbReference type="EMBL" id="CAVMBE010000045">
    <property type="protein sequence ID" value="CAK4031238.1"/>
    <property type="molecule type" value="Genomic_DNA"/>
</dbReference>
<comment type="similarity">
    <text evidence="1 5">Belongs to the NPR3 family.</text>
</comment>
<dbReference type="AlphaFoldDB" id="A0AAI9ECH6"/>
<dbReference type="GO" id="GO:0034198">
    <property type="term" value="P:cellular response to amino acid starvation"/>
    <property type="evidence" value="ECO:0007669"/>
    <property type="project" value="TreeGrafter"/>
</dbReference>
<evidence type="ECO:0000256" key="1">
    <source>
        <dbReference type="ARBA" id="ARBA00010546"/>
    </source>
</evidence>
<evidence type="ECO:0000256" key="2">
    <source>
        <dbReference type="ARBA" id="ARBA00017880"/>
    </source>
</evidence>
<dbReference type="GO" id="GO:0038202">
    <property type="term" value="P:TORC1 signaling"/>
    <property type="evidence" value="ECO:0007669"/>
    <property type="project" value="TreeGrafter"/>
</dbReference>
<dbReference type="GO" id="GO:0005774">
    <property type="term" value="C:vacuolar membrane"/>
    <property type="evidence" value="ECO:0007669"/>
    <property type="project" value="UniProtKB-SubCell"/>
</dbReference>
<evidence type="ECO:0000313" key="8">
    <source>
        <dbReference type="EMBL" id="CAK4031238.1"/>
    </source>
</evidence>
<name>A0AAI9ECH6_9PEZI</name>
<evidence type="ECO:0000256" key="3">
    <source>
        <dbReference type="ARBA" id="ARBA00025376"/>
    </source>
</evidence>
<feature type="compositionally biased region" description="Acidic residues" evidence="6">
    <location>
        <begin position="46"/>
        <end position="57"/>
    </location>
</feature>
<reference evidence="8" key="1">
    <citation type="submission" date="2023-11" db="EMBL/GenBank/DDBJ databases">
        <authorList>
            <person name="Alioto T."/>
            <person name="Alioto T."/>
            <person name="Gomez Garrido J."/>
        </authorList>
    </citation>
    <scope>NUCLEOTIDE SEQUENCE</scope>
</reference>
<dbReference type="InterPro" id="IPR005365">
    <property type="entry name" value="Npr3"/>
</dbReference>
<accession>A0AAI9ECH6</accession>
<dbReference type="PANTHER" id="PTHR13153">
    <property type="entry name" value="CGTHBA PROTEIN -14 GENE PROTEIN"/>
    <property type="match status" value="1"/>
</dbReference>
<dbReference type="Proteomes" id="UP001296104">
    <property type="component" value="Unassembled WGS sequence"/>
</dbReference>
<dbReference type="InterPro" id="IPR056603">
    <property type="entry name" value="HTH_NPRL3"/>
</dbReference>
<evidence type="ECO:0000256" key="5">
    <source>
        <dbReference type="RuleBase" id="RU368069"/>
    </source>
</evidence>
<evidence type="ECO:0000313" key="9">
    <source>
        <dbReference type="Proteomes" id="UP001296104"/>
    </source>
</evidence>
<keyword evidence="5" id="KW-0732">Signal</keyword>
<proteinExistence type="inferred from homology"/>
<protein>
    <recommendedName>
        <fullName evidence="2 5">Nitrogen permease regulator 3</fullName>
    </recommendedName>
    <alternativeName>
        <fullName evidence="4 5">Required for meiotic nuclear division protein 11</fullName>
    </alternativeName>
</protein>
<evidence type="ECO:0000256" key="6">
    <source>
        <dbReference type="SAM" id="MobiDB-lite"/>
    </source>
</evidence>
<gene>
    <name evidence="8" type="ORF">LECACI_7A006396</name>
</gene>
<dbReference type="GO" id="GO:1990130">
    <property type="term" value="C:GATOR1 complex"/>
    <property type="evidence" value="ECO:0007669"/>
    <property type="project" value="TreeGrafter"/>
</dbReference>
<dbReference type="PANTHER" id="PTHR13153:SF5">
    <property type="entry name" value="GATOR COMPLEX PROTEIN NPRL3"/>
    <property type="match status" value="1"/>
</dbReference>
<evidence type="ECO:0000256" key="4">
    <source>
        <dbReference type="ARBA" id="ARBA00030028"/>
    </source>
</evidence>
<dbReference type="Pfam" id="PF24064">
    <property type="entry name" value="HTH_NPRL3"/>
    <property type="match status" value="1"/>
</dbReference>
<comment type="caution">
    <text evidence="8">The sequence shown here is derived from an EMBL/GenBank/DDBJ whole genome shotgun (WGS) entry which is preliminary data.</text>
</comment>
<dbReference type="GO" id="GO:0051321">
    <property type="term" value="P:meiotic cell cycle"/>
    <property type="evidence" value="ECO:0007669"/>
    <property type="project" value="UniProtKB-UniRule"/>
</dbReference>
<feature type="domain" description="GATOR1 complex protein NPRL3 C-terminal HTH" evidence="7">
    <location>
        <begin position="572"/>
        <end position="631"/>
    </location>
</feature>
<feature type="compositionally biased region" description="Polar residues" evidence="6">
    <location>
        <begin position="534"/>
        <end position="555"/>
    </location>
</feature>
<dbReference type="Pfam" id="PF03666">
    <property type="entry name" value="NPR3"/>
    <property type="match status" value="2"/>
</dbReference>
<comment type="subcellular location">
    <subcellularLocation>
        <location evidence="5">Vacuole membrane</location>
        <topology evidence="5">Peripheral membrane protein</topology>
    </subcellularLocation>
</comment>
<feature type="region of interest" description="Disordered" evidence="6">
    <location>
        <begin position="31"/>
        <end position="73"/>
    </location>
</feature>
<feature type="region of interest" description="Disordered" evidence="6">
    <location>
        <begin position="531"/>
        <end position="559"/>
    </location>
</feature>
<organism evidence="8 9">
    <name type="scientific">Lecanosticta acicola</name>
    <dbReference type="NCBI Taxonomy" id="111012"/>
    <lineage>
        <taxon>Eukaryota</taxon>
        <taxon>Fungi</taxon>
        <taxon>Dikarya</taxon>
        <taxon>Ascomycota</taxon>
        <taxon>Pezizomycotina</taxon>
        <taxon>Dothideomycetes</taxon>
        <taxon>Dothideomycetidae</taxon>
        <taxon>Mycosphaerellales</taxon>
        <taxon>Mycosphaerellaceae</taxon>
        <taxon>Lecanosticta</taxon>
    </lineage>
</organism>
<evidence type="ECO:0000259" key="7">
    <source>
        <dbReference type="Pfam" id="PF24064"/>
    </source>
</evidence>
<keyword evidence="9" id="KW-1185">Reference proteome</keyword>